<protein>
    <submittedName>
        <fullName evidence="1">Uncharacterized protein</fullName>
    </submittedName>
</protein>
<keyword evidence="2" id="KW-1185">Reference proteome</keyword>
<gene>
    <name evidence="1" type="ORF">RUMHYD_02836</name>
</gene>
<dbReference type="EMBL" id="ACBZ01000157">
    <property type="protein sequence ID" value="EEG48276.1"/>
    <property type="molecule type" value="Genomic_DNA"/>
</dbReference>
<evidence type="ECO:0000313" key="1">
    <source>
        <dbReference type="EMBL" id="EEG48276.1"/>
    </source>
</evidence>
<dbReference type="Proteomes" id="UP000003100">
    <property type="component" value="Unassembled WGS sequence"/>
</dbReference>
<organism evidence="1 2">
    <name type="scientific">Blautia hydrogenotrophica (strain DSM 10507 / JCM 14656 / S5a33)</name>
    <name type="common">Ruminococcus hydrogenotrophicus</name>
    <dbReference type="NCBI Taxonomy" id="476272"/>
    <lineage>
        <taxon>Bacteria</taxon>
        <taxon>Bacillati</taxon>
        <taxon>Bacillota</taxon>
        <taxon>Clostridia</taxon>
        <taxon>Lachnospirales</taxon>
        <taxon>Lachnospiraceae</taxon>
        <taxon>Blautia</taxon>
    </lineage>
</organism>
<proteinExistence type="predicted"/>
<reference evidence="1 2" key="1">
    <citation type="submission" date="2009-01" db="EMBL/GenBank/DDBJ databases">
        <authorList>
            <person name="Fulton L."/>
            <person name="Clifton S."/>
            <person name="Fulton B."/>
            <person name="Xu J."/>
            <person name="Minx P."/>
            <person name="Pepin K.H."/>
            <person name="Johnson M."/>
            <person name="Bhonagiri V."/>
            <person name="Nash W.E."/>
            <person name="Mardis E.R."/>
            <person name="Wilson R.K."/>
        </authorList>
    </citation>
    <scope>NUCLEOTIDE SEQUENCE [LARGE SCALE GENOMIC DNA]</scope>
    <source>
        <strain evidence="2">DSM 10507 / JCM 14656 / S5a33</strain>
    </source>
</reference>
<dbReference type="AlphaFoldDB" id="C0CPN5"/>
<accession>C0CPN5</accession>
<dbReference type="HOGENOM" id="CLU_2872708_0_0_9"/>
<comment type="caution">
    <text evidence="1">The sequence shown here is derived from an EMBL/GenBank/DDBJ whole genome shotgun (WGS) entry which is preliminary data.</text>
</comment>
<reference evidence="1 2" key="2">
    <citation type="submission" date="2009-02" db="EMBL/GenBank/DDBJ databases">
        <title>Draft genome sequence of Blautia hydrogenotrophica DSM 10507 (Ruminococcus hydrogenotrophicus DSM 10507).</title>
        <authorList>
            <person name="Sudarsanam P."/>
            <person name="Ley R."/>
            <person name="Guruge J."/>
            <person name="Turnbaugh P.J."/>
            <person name="Mahowald M."/>
            <person name="Liep D."/>
            <person name="Gordon J."/>
        </authorList>
    </citation>
    <scope>NUCLEOTIDE SEQUENCE [LARGE SCALE GENOMIC DNA]</scope>
    <source>
        <strain evidence="2">DSM 10507 / JCM 14656 / S5a33</strain>
    </source>
</reference>
<sequence>MQIFMSVSITIFGIKISKGDAYMKIKVDEKYFIETDKLNYILKEKCTAKKSGKEIYRTVGYYGS</sequence>
<feature type="non-terminal residue" evidence="1">
    <location>
        <position position="64"/>
    </location>
</feature>
<evidence type="ECO:0000313" key="2">
    <source>
        <dbReference type="Proteomes" id="UP000003100"/>
    </source>
</evidence>
<name>C0CPN5_BLAHS</name>